<gene>
    <name evidence="1" type="ORF">KME25_00560</name>
</gene>
<dbReference type="AlphaFoldDB" id="A0A951PFR3"/>
<organism evidence="1 2">
    <name type="scientific">Symplocastrum torsivum CPER-KK1</name>
    <dbReference type="NCBI Taxonomy" id="450513"/>
    <lineage>
        <taxon>Bacteria</taxon>
        <taxon>Bacillati</taxon>
        <taxon>Cyanobacteriota</taxon>
        <taxon>Cyanophyceae</taxon>
        <taxon>Oscillatoriophycideae</taxon>
        <taxon>Oscillatoriales</taxon>
        <taxon>Microcoleaceae</taxon>
        <taxon>Symplocastrum</taxon>
    </lineage>
</organism>
<evidence type="ECO:0000313" key="2">
    <source>
        <dbReference type="Proteomes" id="UP000753908"/>
    </source>
</evidence>
<comment type="caution">
    <text evidence="1">The sequence shown here is derived from an EMBL/GenBank/DDBJ whole genome shotgun (WGS) entry which is preliminary data.</text>
</comment>
<reference evidence="1" key="2">
    <citation type="journal article" date="2022" name="Microbiol. Resour. Announc.">
        <title>Metagenome Sequencing to Explore Phylogenomics of Terrestrial Cyanobacteria.</title>
        <authorList>
            <person name="Ward R.D."/>
            <person name="Stajich J.E."/>
            <person name="Johansen J.R."/>
            <person name="Huntemann M."/>
            <person name="Clum A."/>
            <person name="Foster B."/>
            <person name="Foster B."/>
            <person name="Roux S."/>
            <person name="Palaniappan K."/>
            <person name="Varghese N."/>
            <person name="Mukherjee S."/>
            <person name="Reddy T.B.K."/>
            <person name="Daum C."/>
            <person name="Copeland A."/>
            <person name="Chen I.A."/>
            <person name="Ivanova N.N."/>
            <person name="Kyrpides N.C."/>
            <person name="Shapiro N."/>
            <person name="Eloe-Fadrosh E.A."/>
            <person name="Pietrasiak N."/>
        </authorList>
    </citation>
    <scope>NUCLEOTIDE SEQUENCE</scope>
    <source>
        <strain evidence="1">CPER-KK1</strain>
    </source>
</reference>
<protein>
    <submittedName>
        <fullName evidence="1">Uncharacterized protein</fullName>
    </submittedName>
</protein>
<reference evidence="1" key="1">
    <citation type="submission" date="2021-05" db="EMBL/GenBank/DDBJ databases">
        <authorList>
            <person name="Pietrasiak N."/>
            <person name="Ward R."/>
            <person name="Stajich J.E."/>
            <person name="Kurbessoian T."/>
        </authorList>
    </citation>
    <scope>NUCLEOTIDE SEQUENCE</scope>
    <source>
        <strain evidence="1">CPER-KK1</strain>
    </source>
</reference>
<accession>A0A951PFR3</accession>
<name>A0A951PFR3_9CYAN</name>
<dbReference type="Proteomes" id="UP000753908">
    <property type="component" value="Unassembled WGS sequence"/>
</dbReference>
<evidence type="ECO:0000313" key="1">
    <source>
        <dbReference type="EMBL" id="MBW4542931.1"/>
    </source>
</evidence>
<proteinExistence type="predicted"/>
<dbReference type="EMBL" id="JAHHIF010000001">
    <property type="protein sequence ID" value="MBW4542931.1"/>
    <property type="molecule type" value="Genomic_DNA"/>
</dbReference>
<sequence length="79" mass="8783">MEHYYFWADHQSLDESKLPEYLSILGAGEQGRAYEVCIASRLALTAIAAGDLTINEDTPDSWKAHLESLGFTNVLYSST</sequence>